<keyword evidence="2" id="KW-1185">Reference proteome</keyword>
<sequence>MERLAADVRAELVARSGTPLRHGDLLRLGLEQHDVQRLLRKRALQRFHSRYVGGHVDPRQTRIACTQAAHPGTVVSHFSAAELRGLRVWGTGTSGPVWLTRPPGTQRNLRNADVVLRRAGLPASELQHHRGLVLTSDARTTVDLARELPLREAVVTVDDTLARAVSRAELEAVMEGQERWPSIRAARAAVALGDPRSESALESFARVVFLEAGLPVPVLQAQFWDGYRWMVERVDFWSPEFRTVAEADGLQKFEAPTAQERRRLLRRSYERDQRLTDHGLELIHFGWEDAVRRPQQLVRRLRSAFHRGIQRAGDPPGWRVAPVLQPTLCTA</sequence>
<evidence type="ECO:0008006" key="3">
    <source>
        <dbReference type="Google" id="ProtNLM"/>
    </source>
</evidence>
<evidence type="ECO:0000313" key="2">
    <source>
        <dbReference type="Proteomes" id="UP000295172"/>
    </source>
</evidence>
<comment type="caution">
    <text evidence="1">The sequence shown here is derived from an EMBL/GenBank/DDBJ whole genome shotgun (WGS) entry which is preliminary data.</text>
</comment>
<reference evidence="1 2" key="1">
    <citation type="submission" date="2019-02" db="EMBL/GenBank/DDBJ databases">
        <title>Draft genome sequences of novel Actinobacteria.</title>
        <authorList>
            <person name="Sahin N."/>
            <person name="Ay H."/>
            <person name="Saygin H."/>
        </authorList>
    </citation>
    <scope>NUCLEOTIDE SEQUENCE [LARGE SCALE GENOMIC DNA]</scope>
    <source>
        <strain evidence="1 2">16K104</strain>
    </source>
</reference>
<dbReference type="EMBL" id="SMKR01000162">
    <property type="protein sequence ID" value="TDD17033.1"/>
    <property type="molecule type" value="Genomic_DNA"/>
</dbReference>
<accession>A0A4R4WKS1</accession>
<dbReference type="Gene3D" id="3.40.960.10">
    <property type="entry name" value="VSR Endonuclease"/>
    <property type="match status" value="1"/>
</dbReference>
<dbReference type="AlphaFoldDB" id="A0A4R4WKS1"/>
<organism evidence="1 2">
    <name type="scientific">Kribbella turkmenica</name>
    <dbReference type="NCBI Taxonomy" id="2530375"/>
    <lineage>
        <taxon>Bacteria</taxon>
        <taxon>Bacillati</taxon>
        <taxon>Actinomycetota</taxon>
        <taxon>Actinomycetes</taxon>
        <taxon>Propionibacteriales</taxon>
        <taxon>Kribbellaceae</taxon>
        <taxon>Kribbella</taxon>
    </lineage>
</organism>
<dbReference type="Proteomes" id="UP000295172">
    <property type="component" value="Unassembled WGS sequence"/>
</dbReference>
<proteinExistence type="predicted"/>
<gene>
    <name evidence="1" type="ORF">E1218_28640</name>
</gene>
<name>A0A4R4WKS1_9ACTN</name>
<evidence type="ECO:0000313" key="1">
    <source>
        <dbReference type="EMBL" id="TDD17033.1"/>
    </source>
</evidence>
<protein>
    <recommendedName>
        <fullName evidence="3">Transcriptional regulator, AbiEi antitoxin, Type IV TA system</fullName>
    </recommendedName>
</protein>
<dbReference type="OrthoDB" id="5143202at2"/>
<dbReference type="RefSeq" id="WP_132325803.1">
    <property type="nucleotide sequence ID" value="NZ_SMKR01000162.1"/>
</dbReference>